<protein>
    <submittedName>
        <fullName evidence="2">DNA binding protein</fullName>
    </submittedName>
</protein>
<dbReference type="PANTHER" id="PTHR34236:SF1">
    <property type="entry name" value="DIMETHYL SULFOXIDE REDUCTASE TRANSCRIPTIONAL ACTIVATOR"/>
    <property type="match status" value="1"/>
</dbReference>
<dbReference type="InterPro" id="IPR036388">
    <property type="entry name" value="WH-like_DNA-bd_sf"/>
</dbReference>
<evidence type="ECO:0000313" key="3">
    <source>
        <dbReference type="Proteomes" id="UP000009007"/>
    </source>
</evidence>
<proteinExistence type="predicted"/>
<dbReference type="HOGENOM" id="CLU_085260_0_0_2"/>
<dbReference type="BioCyc" id="MBOU1201294:BN140_RS02085-MONOMER"/>
<dbReference type="Proteomes" id="UP000009007">
    <property type="component" value="Chromosome I"/>
</dbReference>
<dbReference type="AlphaFoldDB" id="I7LLG3"/>
<sequence length="284" mass="32823">MNLQQPGRETVLQRRVRVDSLQPVLVPLVFNKYWRAGGFKVPPYMYGFYIRGNPTRDMRKMIVEICPEGPLMDAPAEAREMNRAAKLFWDRLESVKIIEILKADFERGEETLVCEIVMKEGYAIDDLELPGILGSLEVLKTDGRAYTCFLRCVVRDEFLRQKMREFDLDVIWTTPMHQSRDSIVYTCIGDSRNLNKVLLLMSTYGEVRNVIFEEASFSGSDALSRLTPRQRDLLIAAKRYGYYEYPRRITSRQLAEKLGISKSTAIEHLRRGEARVISTFLAGY</sequence>
<dbReference type="InterPro" id="IPR007050">
    <property type="entry name" value="HTH_bacterioopsin"/>
</dbReference>
<evidence type="ECO:0000259" key="1">
    <source>
        <dbReference type="Pfam" id="PF04967"/>
    </source>
</evidence>
<dbReference type="Gene3D" id="1.10.10.10">
    <property type="entry name" value="Winged helix-like DNA-binding domain superfamily/Winged helix DNA-binding domain"/>
    <property type="match status" value="1"/>
</dbReference>
<evidence type="ECO:0000313" key="2">
    <source>
        <dbReference type="EMBL" id="CCJ35344.1"/>
    </source>
</evidence>
<reference evidence="3" key="1">
    <citation type="journal article" date="2012" name="J. Bacteriol.">
        <title>Complete genome sequence of the hydrogenotrophic, methanogenic archaeon Methanoculleus bourgensis strain MS2T, isolated from a sewage sludge digester.</title>
        <authorList>
            <person name="Maus I."/>
            <person name="Wibberg D."/>
            <person name="Stantscheff R."/>
            <person name="Eikmeyer F.G."/>
            <person name="Seffner A."/>
            <person name="Boelter J."/>
            <person name="Szczepanowski R."/>
            <person name="Blom J."/>
            <person name="Jaenicke S."/>
            <person name="Konig H."/>
            <person name="Puhler A."/>
            <person name="Schluter A."/>
        </authorList>
    </citation>
    <scope>NUCLEOTIDE SEQUENCE [LARGE SCALE GENOMIC DNA]</scope>
    <source>
        <strain evidence="3">ATCC 43281 / DSM 3045 / OCM 15 / MS2</strain>
    </source>
</reference>
<name>I7LLG3_METBM</name>
<dbReference type="STRING" id="1201294.BN140_0421"/>
<keyword evidence="3" id="KW-1185">Reference proteome</keyword>
<feature type="domain" description="HTH bat-type" evidence="1">
    <location>
        <begin position="226"/>
        <end position="277"/>
    </location>
</feature>
<dbReference type="EMBL" id="HE964772">
    <property type="protein sequence ID" value="CCJ35344.1"/>
    <property type="molecule type" value="Genomic_DNA"/>
</dbReference>
<dbReference type="KEGG" id="mbg:BN140_0421"/>
<gene>
    <name evidence="2" type="ordered locus">BN140_0421</name>
</gene>
<accession>I7LLG3</accession>
<dbReference type="PATRIC" id="fig|1201294.9.peg.451"/>
<dbReference type="PANTHER" id="PTHR34236">
    <property type="entry name" value="DIMETHYL SULFOXIDE REDUCTASE TRANSCRIPTIONAL ACTIVATOR"/>
    <property type="match status" value="1"/>
</dbReference>
<organism evidence="2 3">
    <name type="scientific">Methanoculleus bourgensis (strain ATCC 43281 / DSM 3045 / OCM 15 / MS2)</name>
    <name type="common">Methanogenium bourgense</name>
    <dbReference type="NCBI Taxonomy" id="1201294"/>
    <lineage>
        <taxon>Archaea</taxon>
        <taxon>Methanobacteriati</taxon>
        <taxon>Methanobacteriota</taxon>
        <taxon>Stenosarchaea group</taxon>
        <taxon>Methanomicrobia</taxon>
        <taxon>Methanomicrobiales</taxon>
        <taxon>Methanomicrobiaceae</taxon>
        <taxon>Methanoculleus</taxon>
    </lineage>
</organism>
<dbReference type="Pfam" id="PF04967">
    <property type="entry name" value="HTH_10"/>
    <property type="match status" value="1"/>
</dbReference>